<dbReference type="GO" id="GO:0005840">
    <property type="term" value="C:ribosome"/>
    <property type="evidence" value="ECO:0007669"/>
    <property type="project" value="UniProtKB-KW"/>
</dbReference>
<dbReference type="InterPro" id="IPR002136">
    <property type="entry name" value="Ribosomal_uL4"/>
</dbReference>
<protein>
    <recommendedName>
        <fullName evidence="4">Large ribosomal subunit protein uL4</fullName>
    </recommendedName>
    <alternativeName>
        <fullName evidence="5">50S ribosomal protein L4</fullName>
    </alternativeName>
</protein>
<feature type="compositionally biased region" description="Basic residues" evidence="6">
    <location>
        <begin position="53"/>
        <end position="62"/>
    </location>
</feature>
<keyword evidence="2 7" id="KW-0689">Ribosomal protein</keyword>
<evidence type="ECO:0000256" key="6">
    <source>
        <dbReference type="SAM" id="MobiDB-lite"/>
    </source>
</evidence>
<dbReference type="Gene3D" id="3.40.1370.10">
    <property type="match status" value="1"/>
</dbReference>
<keyword evidence="3" id="KW-0687">Ribonucleoprotein</keyword>
<dbReference type="InterPro" id="IPR023574">
    <property type="entry name" value="Ribosomal_uL4_dom_sf"/>
</dbReference>
<evidence type="ECO:0000256" key="5">
    <source>
        <dbReference type="ARBA" id="ARBA00035462"/>
    </source>
</evidence>
<comment type="caution">
    <text evidence="7">The sequence shown here is derived from an EMBL/GenBank/DDBJ whole genome shotgun (WGS) entry which is preliminary data.</text>
</comment>
<evidence type="ECO:0000313" key="7">
    <source>
        <dbReference type="EMBL" id="KKT86956.1"/>
    </source>
</evidence>
<dbReference type="InterPro" id="IPR013005">
    <property type="entry name" value="Ribosomal_uL4-like"/>
</dbReference>
<sequence length="218" mass="23797">MPKKTTPKSQPISEKAKVAVAISGGEPVAADIFAGKQISPAVLGEVLIQLQHNQHHSTAHTKTRGEVQGSTKKPWRQKGTGRARVGTKRNPIWRGGGIAFGPRSIRNFSSKINQRVLLPALLTALAQRAEQQLIVHLPNNYQAGGKTKSGLKFFGQALDPQSNLVVVPVSLPELKQAIRNVPYITLRTVRQINPLDVMSHRRIILVGDALPNLLAKFK</sequence>
<reference evidence="7 8" key="1">
    <citation type="journal article" date="2015" name="Nature">
        <title>rRNA introns, odd ribosomes, and small enigmatic genomes across a large radiation of phyla.</title>
        <authorList>
            <person name="Brown C.T."/>
            <person name="Hug L.A."/>
            <person name="Thomas B.C."/>
            <person name="Sharon I."/>
            <person name="Castelle C.J."/>
            <person name="Singh A."/>
            <person name="Wilkins M.J."/>
            <person name="Williams K.H."/>
            <person name="Banfield J.F."/>
        </authorList>
    </citation>
    <scope>NUCLEOTIDE SEQUENCE [LARGE SCALE GENOMIC DNA]</scope>
</reference>
<comment type="similarity">
    <text evidence="1">Belongs to the universal ribosomal protein uL4 family.</text>
</comment>
<dbReference type="Pfam" id="PF00573">
    <property type="entry name" value="Ribosomal_L4"/>
    <property type="match status" value="1"/>
</dbReference>
<proteinExistence type="inferred from homology"/>
<evidence type="ECO:0000256" key="1">
    <source>
        <dbReference type="ARBA" id="ARBA00010528"/>
    </source>
</evidence>
<dbReference type="GO" id="GO:0006412">
    <property type="term" value="P:translation"/>
    <property type="evidence" value="ECO:0007669"/>
    <property type="project" value="InterPro"/>
</dbReference>
<dbReference type="NCBIfam" id="TIGR03953">
    <property type="entry name" value="rplD_bact"/>
    <property type="match status" value="1"/>
</dbReference>
<dbReference type="SUPFAM" id="SSF52166">
    <property type="entry name" value="Ribosomal protein L4"/>
    <property type="match status" value="1"/>
</dbReference>
<dbReference type="PANTHER" id="PTHR10746">
    <property type="entry name" value="50S RIBOSOMAL PROTEIN L4"/>
    <property type="match status" value="1"/>
</dbReference>
<accession>A0A0G1KTJ5</accession>
<evidence type="ECO:0000256" key="2">
    <source>
        <dbReference type="ARBA" id="ARBA00022980"/>
    </source>
</evidence>
<dbReference type="PANTHER" id="PTHR10746:SF6">
    <property type="entry name" value="LARGE RIBOSOMAL SUBUNIT PROTEIN UL4M"/>
    <property type="match status" value="1"/>
</dbReference>
<dbReference type="AlphaFoldDB" id="A0A0G1KTJ5"/>
<dbReference type="EMBL" id="LCJZ01000010">
    <property type="protein sequence ID" value="KKT86956.1"/>
    <property type="molecule type" value="Genomic_DNA"/>
</dbReference>
<dbReference type="GO" id="GO:1990904">
    <property type="term" value="C:ribonucleoprotein complex"/>
    <property type="evidence" value="ECO:0007669"/>
    <property type="project" value="UniProtKB-KW"/>
</dbReference>
<organism evidence="7 8">
    <name type="scientific">candidate division Kazan bacterium GW2011_GWB1_45_10</name>
    <dbReference type="NCBI Taxonomy" id="1620411"/>
    <lineage>
        <taxon>Bacteria</taxon>
        <taxon>Bacteria division Kazan-3B-28</taxon>
    </lineage>
</organism>
<feature type="compositionally biased region" description="Basic residues" evidence="6">
    <location>
        <begin position="73"/>
        <end position="87"/>
    </location>
</feature>
<evidence type="ECO:0000256" key="4">
    <source>
        <dbReference type="ARBA" id="ARBA00035244"/>
    </source>
</evidence>
<gene>
    <name evidence="7" type="ORF">VE97_C0010G0009</name>
</gene>
<dbReference type="GO" id="GO:0003735">
    <property type="term" value="F:structural constituent of ribosome"/>
    <property type="evidence" value="ECO:0007669"/>
    <property type="project" value="InterPro"/>
</dbReference>
<dbReference type="Proteomes" id="UP000033958">
    <property type="component" value="Unassembled WGS sequence"/>
</dbReference>
<feature type="region of interest" description="Disordered" evidence="6">
    <location>
        <begin position="53"/>
        <end position="88"/>
    </location>
</feature>
<evidence type="ECO:0000313" key="8">
    <source>
        <dbReference type="Proteomes" id="UP000033958"/>
    </source>
</evidence>
<name>A0A0G1KTJ5_UNCK3</name>
<evidence type="ECO:0000256" key="3">
    <source>
        <dbReference type="ARBA" id="ARBA00023274"/>
    </source>
</evidence>
<dbReference type="PATRIC" id="fig|1620411.3.peg.121"/>